<dbReference type="SUPFAM" id="SSF56059">
    <property type="entry name" value="Glutathione synthetase ATP-binding domain-like"/>
    <property type="match status" value="1"/>
</dbReference>
<accession>A0A1F6W4Z3</accession>
<dbReference type="EMBL" id="MFUA01000019">
    <property type="protein sequence ID" value="OGI76755.1"/>
    <property type="molecule type" value="Genomic_DNA"/>
</dbReference>
<dbReference type="Gene3D" id="3.40.50.20">
    <property type="match status" value="1"/>
</dbReference>
<sequence length="283" mass="31803">MNKERSRLKRIGILRGGMGENYQSSLQKGGIIIAFILDNLANKYQPVDILIDKDNMWHFNGIPIKPADLVHKVDVIWNTAHPTFSNILDSLSIPNVGDSSFHSLLINNREMLRNHIKKLGIIMPRYIVSPKSAREVFEKFGAPWVVKNSNDVKVVKTFNELAQTINGTNNILVEELIMGKVGSIHSVSGFRSDEIYTFPFGKFASSFSGDEKEKLATFAKNLHKHIGARHYLKSDFVLSPTRGICLLGIESTPDLRPSSYFYETCEYAGVKTSHIIKHILDSA</sequence>
<dbReference type="STRING" id="1801750.A3B85_02420"/>
<dbReference type="Gene3D" id="3.30.1490.20">
    <property type="entry name" value="ATP-grasp fold, A domain"/>
    <property type="match status" value="1"/>
</dbReference>
<name>A0A1F6W4Z3_9BACT</name>
<evidence type="ECO:0000313" key="2">
    <source>
        <dbReference type="Proteomes" id="UP000178374"/>
    </source>
</evidence>
<dbReference type="Proteomes" id="UP000178374">
    <property type="component" value="Unassembled WGS sequence"/>
</dbReference>
<dbReference type="InterPro" id="IPR013815">
    <property type="entry name" value="ATP_grasp_subdomain_1"/>
</dbReference>
<dbReference type="GO" id="GO:0005524">
    <property type="term" value="F:ATP binding"/>
    <property type="evidence" value="ECO:0007669"/>
    <property type="project" value="InterPro"/>
</dbReference>
<comment type="caution">
    <text evidence="1">The sequence shown here is derived from an EMBL/GenBank/DDBJ whole genome shotgun (WGS) entry which is preliminary data.</text>
</comment>
<dbReference type="Gene3D" id="3.30.470.20">
    <property type="entry name" value="ATP-grasp fold, B domain"/>
    <property type="match status" value="2"/>
</dbReference>
<gene>
    <name evidence="1" type="ORF">A3B85_02420</name>
</gene>
<proteinExistence type="predicted"/>
<reference evidence="1 2" key="1">
    <citation type="journal article" date="2016" name="Nat. Commun.">
        <title>Thousands of microbial genomes shed light on interconnected biogeochemical processes in an aquifer system.</title>
        <authorList>
            <person name="Anantharaman K."/>
            <person name="Brown C.T."/>
            <person name="Hug L.A."/>
            <person name="Sharon I."/>
            <person name="Castelle C.J."/>
            <person name="Probst A.J."/>
            <person name="Thomas B.C."/>
            <person name="Singh A."/>
            <person name="Wilkins M.J."/>
            <person name="Karaoz U."/>
            <person name="Brodie E.L."/>
            <person name="Williams K.H."/>
            <person name="Hubbard S.S."/>
            <person name="Banfield J.F."/>
        </authorList>
    </citation>
    <scope>NUCLEOTIDE SEQUENCE [LARGE SCALE GENOMIC DNA]</scope>
</reference>
<dbReference type="SUPFAM" id="SSF52440">
    <property type="entry name" value="PreATP-grasp domain"/>
    <property type="match status" value="1"/>
</dbReference>
<protein>
    <submittedName>
        <fullName evidence="1">Uncharacterized protein</fullName>
    </submittedName>
</protein>
<evidence type="ECO:0000313" key="1">
    <source>
        <dbReference type="EMBL" id="OGI76755.1"/>
    </source>
</evidence>
<organism evidence="1 2">
    <name type="scientific">Candidatus Nomurabacteria bacterium RIFCSPHIGHO2_02_FULL_37_13</name>
    <dbReference type="NCBI Taxonomy" id="1801750"/>
    <lineage>
        <taxon>Bacteria</taxon>
        <taxon>Candidatus Nomuraibacteriota</taxon>
    </lineage>
</organism>
<dbReference type="AlphaFoldDB" id="A0A1F6W4Z3"/>
<dbReference type="InterPro" id="IPR016185">
    <property type="entry name" value="PreATP-grasp_dom_sf"/>
</dbReference>